<accession>A0A402D056</accession>
<organism evidence="1 2">
    <name type="scientific">Capsulimonas corticalis</name>
    <dbReference type="NCBI Taxonomy" id="2219043"/>
    <lineage>
        <taxon>Bacteria</taxon>
        <taxon>Bacillati</taxon>
        <taxon>Armatimonadota</taxon>
        <taxon>Armatimonadia</taxon>
        <taxon>Capsulimonadales</taxon>
        <taxon>Capsulimonadaceae</taxon>
        <taxon>Capsulimonas</taxon>
    </lineage>
</organism>
<reference evidence="1 2" key="1">
    <citation type="journal article" date="2019" name="Int. J. Syst. Evol. Microbiol.">
        <title>Capsulimonas corticalis gen. nov., sp. nov., an aerobic capsulated bacterium, of a novel bacterial order, Capsulimonadales ord. nov., of the class Armatimonadia of the phylum Armatimonadetes.</title>
        <authorList>
            <person name="Li J."/>
            <person name="Kudo C."/>
            <person name="Tonouchi A."/>
        </authorList>
    </citation>
    <scope>NUCLEOTIDE SEQUENCE [LARGE SCALE GENOMIC DNA]</scope>
    <source>
        <strain evidence="1 2">AX-7</strain>
    </source>
</reference>
<dbReference type="InterPro" id="IPR007803">
    <property type="entry name" value="Asp/Arg/Pro-Hydrxlase"/>
</dbReference>
<dbReference type="InterPro" id="IPR027443">
    <property type="entry name" value="IPNS-like_sf"/>
</dbReference>
<proteinExistence type="predicted"/>
<protein>
    <submittedName>
        <fullName evidence="1">Aspartyl/asparaginyl beta-hydroxylase</fullName>
    </submittedName>
</protein>
<dbReference type="Gene3D" id="2.60.120.330">
    <property type="entry name" value="B-lactam Antibiotic, Isopenicillin N Synthase, Chain"/>
    <property type="match status" value="1"/>
</dbReference>
<name>A0A402D056_9BACT</name>
<dbReference type="EMBL" id="AP025739">
    <property type="protein sequence ID" value="BDI33721.1"/>
    <property type="molecule type" value="Genomic_DNA"/>
</dbReference>
<dbReference type="Proteomes" id="UP000287394">
    <property type="component" value="Chromosome"/>
</dbReference>
<dbReference type="RefSeq" id="WP_165864401.1">
    <property type="nucleotide sequence ID" value="NZ_AP025739.1"/>
</dbReference>
<keyword evidence="2" id="KW-1185">Reference proteome</keyword>
<dbReference type="KEGG" id="ccot:CCAX7_57720"/>
<evidence type="ECO:0000313" key="1">
    <source>
        <dbReference type="EMBL" id="BDI33721.1"/>
    </source>
</evidence>
<dbReference type="Pfam" id="PF05118">
    <property type="entry name" value="Asp_Arg_Hydrox"/>
    <property type="match status" value="1"/>
</dbReference>
<gene>
    <name evidence="1" type="ORF">CCAX7_57720</name>
</gene>
<dbReference type="SUPFAM" id="SSF51197">
    <property type="entry name" value="Clavaminate synthase-like"/>
    <property type="match status" value="1"/>
</dbReference>
<sequence>MKKFIEFAIKAGKILAKIAAVYAAVGAYDVLRNKPADKAVAKRYFTGNGILTWVLSPLNTLLDVLSLPYVNKGIWKLEDFPKEYQEEITRVLEASVRENLVAKLEETAKEHKRTMVFFKWYGENVENTIEIPDFHADYKYIQTIGVSVFNKKQSTSKHFGPFRATLRILYNINQMEDDSAYITVGNVNNYWRTDKLFIFDDTLMHQSFNETEQPRYNMFIDILRPSLVPSFFRKVVSTARFFLRSVNFLFYKNWDVVKG</sequence>
<dbReference type="AlphaFoldDB" id="A0A402D056"/>
<evidence type="ECO:0000313" key="2">
    <source>
        <dbReference type="Proteomes" id="UP000287394"/>
    </source>
</evidence>